<dbReference type="EMBL" id="BLXT01003739">
    <property type="protein sequence ID" value="GFO04583.1"/>
    <property type="molecule type" value="Genomic_DNA"/>
</dbReference>
<comment type="caution">
    <text evidence="2">The sequence shown here is derived from an EMBL/GenBank/DDBJ whole genome shotgun (WGS) entry which is preliminary data.</text>
</comment>
<organism evidence="2 3">
    <name type="scientific">Plakobranchus ocellatus</name>
    <dbReference type="NCBI Taxonomy" id="259542"/>
    <lineage>
        <taxon>Eukaryota</taxon>
        <taxon>Metazoa</taxon>
        <taxon>Spiralia</taxon>
        <taxon>Lophotrochozoa</taxon>
        <taxon>Mollusca</taxon>
        <taxon>Gastropoda</taxon>
        <taxon>Heterobranchia</taxon>
        <taxon>Euthyneura</taxon>
        <taxon>Panpulmonata</taxon>
        <taxon>Sacoglossa</taxon>
        <taxon>Placobranchoidea</taxon>
        <taxon>Plakobranchidae</taxon>
        <taxon>Plakobranchus</taxon>
    </lineage>
</organism>
<keyword evidence="1" id="KW-1133">Transmembrane helix</keyword>
<proteinExistence type="predicted"/>
<gene>
    <name evidence="2" type="ORF">PoB_003108800</name>
</gene>
<feature type="transmembrane region" description="Helical" evidence="1">
    <location>
        <begin position="96"/>
        <end position="113"/>
    </location>
</feature>
<keyword evidence="1" id="KW-0472">Membrane</keyword>
<sequence length="126" mass="13793">MRPETCRYPIVAGSSPAIDTLAWRRASKPEITLLWTGCILKPYQIFYIGNAARSLPISGTGKGGFSDAPPGLVERQAVPSKAIVLKNQRSLNCSPVYTTAFSSWFSLLVYFMFATGDYLKVSHTGN</sequence>
<dbReference type="Proteomes" id="UP000735302">
    <property type="component" value="Unassembled WGS sequence"/>
</dbReference>
<evidence type="ECO:0000313" key="2">
    <source>
        <dbReference type="EMBL" id="GFO04583.1"/>
    </source>
</evidence>
<dbReference type="AlphaFoldDB" id="A0AAV4ABF1"/>
<protein>
    <submittedName>
        <fullName evidence="2">Uncharacterized protein</fullName>
    </submittedName>
</protein>
<name>A0AAV4ABF1_9GAST</name>
<evidence type="ECO:0000256" key="1">
    <source>
        <dbReference type="SAM" id="Phobius"/>
    </source>
</evidence>
<keyword evidence="3" id="KW-1185">Reference proteome</keyword>
<reference evidence="2 3" key="1">
    <citation type="journal article" date="2021" name="Elife">
        <title>Chloroplast acquisition without the gene transfer in kleptoplastic sea slugs, Plakobranchus ocellatus.</title>
        <authorList>
            <person name="Maeda T."/>
            <person name="Takahashi S."/>
            <person name="Yoshida T."/>
            <person name="Shimamura S."/>
            <person name="Takaki Y."/>
            <person name="Nagai Y."/>
            <person name="Toyoda A."/>
            <person name="Suzuki Y."/>
            <person name="Arimoto A."/>
            <person name="Ishii H."/>
            <person name="Satoh N."/>
            <person name="Nishiyama T."/>
            <person name="Hasebe M."/>
            <person name="Maruyama T."/>
            <person name="Minagawa J."/>
            <person name="Obokata J."/>
            <person name="Shigenobu S."/>
        </authorList>
    </citation>
    <scope>NUCLEOTIDE SEQUENCE [LARGE SCALE GENOMIC DNA]</scope>
</reference>
<keyword evidence="1" id="KW-0812">Transmembrane</keyword>
<evidence type="ECO:0000313" key="3">
    <source>
        <dbReference type="Proteomes" id="UP000735302"/>
    </source>
</evidence>
<accession>A0AAV4ABF1</accession>